<reference evidence="4 5" key="1">
    <citation type="submission" date="2018-11" db="EMBL/GenBank/DDBJ databases">
        <title>Trebonia kvetii gen.nov., sp.nov., a novel acidophilic actinobacterium, and proposal of the new actinobacterial family Treboniaceae fam. nov.</title>
        <authorList>
            <person name="Rapoport D."/>
            <person name="Sagova-Mareckova M."/>
            <person name="Sedlacek I."/>
            <person name="Provaznik J."/>
            <person name="Kralova S."/>
            <person name="Pavlinic D."/>
            <person name="Benes V."/>
            <person name="Kopecky J."/>
        </authorList>
    </citation>
    <scope>NUCLEOTIDE SEQUENCE [LARGE SCALE GENOMIC DNA]</scope>
    <source>
        <strain evidence="4 5">15Tr583</strain>
    </source>
</reference>
<keyword evidence="5" id="KW-1185">Reference proteome</keyword>
<dbReference type="Pfam" id="PF01903">
    <property type="entry name" value="CbiX"/>
    <property type="match status" value="2"/>
</dbReference>
<keyword evidence="2" id="KW-0456">Lyase</keyword>
<evidence type="ECO:0000313" key="5">
    <source>
        <dbReference type="Proteomes" id="UP000460272"/>
    </source>
</evidence>
<dbReference type="Gene3D" id="3.40.50.1400">
    <property type="match status" value="2"/>
</dbReference>
<sequence>MRPARLSQAAGRSWAPEGWASEGRPPAVLPPLVAVAHGSKDPRAAATVHDLLDAVRLRAPGIGVRAAFLDHSAPSLPAVLGSLAPAPMDLEGAECVAVPLLLTAAYHSKADIPARLAEARAAHPGLDVRVADTLGPHALLIAALERRLREAGVAVRDARARAETSVVLAAAGSSDPAANAIIAALADRWARERGWRAVVPAFASASGPRPGEAVAALLSGPGAGPVVVATYLLAPGYFADKIRDGALGAGASAVSVVLGACPEVAQVILDRYDAARHADRARRDPAHAIAASPLGNRFIRGHRRGTDARREQPNAVGYVRSQACLTR</sequence>
<dbReference type="AlphaFoldDB" id="A0A6P2C1H3"/>
<keyword evidence="1" id="KW-0479">Metal-binding</keyword>
<gene>
    <name evidence="4" type="ORF">EAS64_09070</name>
</gene>
<organism evidence="4 5">
    <name type="scientific">Trebonia kvetii</name>
    <dbReference type="NCBI Taxonomy" id="2480626"/>
    <lineage>
        <taxon>Bacteria</taxon>
        <taxon>Bacillati</taxon>
        <taxon>Actinomycetota</taxon>
        <taxon>Actinomycetes</taxon>
        <taxon>Streptosporangiales</taxon>
        <taxon>Treboniaceae</taxon>
        <taxon>Trebonia</taxon>
    </lineage>
</organism>
<dbReference type="InterPro" id="IPR002762">
    <property type="entry name" value="CbiX-like"/>
</dbReference>
<name>A0A6P2C1H3_9ACTN</name>
<dbReference type="OrthoDB" id="482456at2"/>
<dbReference type="EMBL" id="RPFW01000002">
    <property type="protein sequence ID" value="TVZ04797.1"/>
    <property type="molecule type" value="Genomic_DNA"/>
</dbReference>
<evidence type="ECO:0000256" key="3">
    <source>
        <dbReference type="SAM" id="MobiDB-lite"/>
    </source>
</evidence>
<dbReference type="Proteomes" id="UP000460272">
    <property type="component" value="Unassembled WGS sequence"/>
</dbReference>
<dbReference type="PANTHER" id="PTHR33542:SF5">
    <property type="entry name" value="FERROCHELATASE CHE1"/>
    <property type="match status" value="1"/>
</dbReference>
<feature type="region of interest" description="Disordered" evidence="3">
    <location>
        <begin position="1"/>
        <end position="21"/>
    </location>
</feature>
<dbReference type="PANTHER" id="PTHR33542">
    <property type="entry name" value="SIROHYDROCHLORIN FERROCHELATASE, CHLOROPLASTIC"/>
    <property type="match status" value="1"/>
</dbReference>
<evidence type="ECO:0000256" key="2">
    <source>
        <dbReference type="ARBA" id="ARBA00023239"/>
    </source>
</evidence>
<dbReference type="InterPro" id="IPR050963">
    <property type="entry name" value="Sirohydro_Cobaltochel/CbiX"/>
</dbReference>
<comment type="caution">
    <text evidence="4">The sequence shown here is derived from an EMBL/GenBank/DDBJ whole genome shotgun (WGS) entry which is preliminary data.</text>
</comment>
<dbReference type="SUPFAM" id="SSF53800">
    <property type="entry name" value="Chelatase"/>
    <property type="match status" value="1"/>
</dbReference>
<dbReference type="GO" id="GO:0016829">
    <property type="term" value="F:lyase activity"/>
    <property type="evidence" value="ECO:0007669"/>
    <property type="project" value="UniProtKB-KW"/>
</dbReference>
<dbReference type="CDD" id="cd03416">
    <property type="entry name" value="CbiX_SirB_N"/>
    <property type="match status" value="1"/>
</dbReference>
<protein>
    <submittedName>
        <fullName evidence="4">Sirohydrochlorin chelatase</fullName>
    </submittedName>
</protein>
<accession>A0A6P2C1H3</accession>
<evidence type="ECO:0000256" key="1">
    <source>
        <dbReference type="ARBA" id="ARBA00022723"/>
    </source>
</evidence>
<dbReference type="GO" id="GO:0046872">
    <property type="term" value="F:metal ion binding"/>
    <property type="evidence" value="ECO:0007669"/>
    <property type="project" value="UniProtKB-KW"/>
</dbReference>
<proteinExistence type="predicted"/>
<evidence type="ECO:0000313" key="4">
    <source>
        <dbReference type="EMBL" id="TVZ04797.1"/>
    </source>
</evidence>